<name>A0A7S3ZN17_9STRA</name>
<accession>A0A7S3ZN17</accession>
<dbReference type="InterPro" id="IPR050870">
    <property type="entry name" value="FAST_kinase"/>
</dbReference>
<dbReference type="EMBL" id="HBIW01004763">
    <property type="protein sequence ID" value="CAE0688435.1"/>
    <property type="molecule type" value="Transcribed_RNA"/>
</dbReference>
<dbReference type="GO" id="GO:0000963">
    <property type="term" value="P:mitochondrial RNA processing"/>
    <property type="evidence" value="ECO:0007669"/>
    <property type="project" value="TreeGrafter"/>
</dbReference>
<dbReference type="InterPro" id="IPR013584">
    <property type="entry name" value="RAP"/>
</dbReference>
<dbReference type="GO" id="GO:0003723">
    <property type="term" value="F:RNA binding"/>
    <property type="evidence" value="ECO:0007669"/>
    <property type="project" value="TreeGrafter"/>
</dbReference>
<dbReference type="GO" id="GO:0044528">
    <property type="term" value="P:regulation of mitochondrial mRNA stability"/>
    <property type="evidence" value="ECO:0007669"/>
    <property type="project" value="TreeGrafter"/>
</dbReference>
<dbReference type="PROSITE" id="PS51286">
    <property type="entry name" value="RAP"/>
    <property type="match status" value="1"/>
</dbReference>
<dbReference type="Pfam" id="PF08373">
    <property type="entry name" value="RAP"/>
    <property type="match status" value="1"/>
</dbReference>
<organism evidence="2">
    <name type="scientific">Pelagomonas calceolata</name>
    <dbReference type="NCBI Taxonomy" id="35677"/>
    <lineage>
        <taxon>Eukaryota</taxon>
        <taxon>Sar</taxon>
        <taxon>Stramenopiles</taxon>
        <taxon>Ochrophyta</taxon>
        <taxon>Pelagophyceae</taxon>
        <taxon>Pelagomonadales</taxon>
        <taxon>Pelagomonadaceae</taxon>
        <taxon>Pelagomonas</taxon>
    </lineage>
</organism>
<sequence length="308" mass="33121">MAVAISSDRATGMIPTAAAAHLRGTTRARAASAGRATPLARLRGTTRARAASAGRAAPLATCIRAARPGRPLLTDMRAGRAGRRNLATGMLRRGDRRPREGADAIDEAAARSIGSFTGQGLANTLWAYCVLGVDAPAFFAAAAEALPSHIDALSKDFAASSQLYQVFLYLQIESPHQRLLPVLAEHRQIWLDAFWNDSIRPSQSQLGVSHALNVLGWDHEDELRTEDGLSLDMAQPSTKTAVEFDGPTHYLQGPDGPSVDGRTAFKRRLLGRLGWTCAAVPYFEWDPLLASGATEPYLRGVLARLKSE</sequence>
<dbReference type="GO" id="GO:0035770">
    <property type="term" value="C:ribonucleoprotein granule"/>
    <property type="evidence" value="ECO:0007669"/>
    <property type="project" value="TreeGrafter"/>
</dbReference>
<dbReference type="PANTHER" id="PTHR21228:SF40">
    <property type="entry name" value="LD45607P"/>
    <property type="match status" value="1"/>
</dbReference>
<dbReference type="PANTHER" id="PTHR21228">
    <property type="entry name" value="FAST LEU-RICH DOMAIN-CONTAINING"/>
    <property type="match status" value="1"/>
</dbReference>
<feature type="domain" description="RAP" evidence="1">
    <location>
        <begin position="240"/>
        <end position="300"/>
    </location>
</feature>
<dbReference type="AlphaFoldDB" id="A0A7S3ZN17"/>
<dbReference type="GO" id="GO:0005759">
    <property type="term" value="C:mitochondrial matrix"/>
    <property type="evidence" value="ECO:0007669"/>
    <property type="project" value="TreeGrafter"/>
</dbReference>
<proteinExistence type="predicted"/>
<evidence type="ECO:0000259" key="1">
    <source>
        <dbReference type="PROSITE" id="PS51286"/>
    </source>
</evidence>
<reference evidence="2" key="1">
    <citation type="submission" date="2021-01" db="EMBL/GenBank/DDBJ databases">
        <authorList>
            <person name="Corre E."/>
            <person name="Pelletier E."/>
            <person name="Niang G."/>
            <person name="Scheremetjew M."/>
            <person name="Finn R."/>
            <person name="Kale V."/>
            <person name="Holt S."/>
            <person name="Cochrane G."/>
            <person name="Meng A."/>
            <person name="Brown T."/>
            <person name="Cohen L."/>
        </authorList>
    </citation>
    <scope>NUCLEOTIDE SEQUENCE</scope>
    <source>
        <strain evidence="2">CCMP1756</strain>
    </source>
</reference>
<gene>
    <name evidence="2" type="ORF">PCAL00307_LOCUS3869</name>
</gene>
<dbReference type="SMART" id="SM00952">
    <property type="entry name" value="RAP"/>
    <property type="match status" value="1"/>
</dbReference>
<protein>
    <recommendedName>
        <fullName evidence="1">RAP domain-containing protein</fullName>
    </recommendedName>
</protein>
<evidence type="ECO:0000313" key="2">
    <source>
        <dbReference type="EMBL" id="CAE0688435.1"/>
    </source>
</evidence>